<comment type="subunit">
    <text evidence="4 11">Monomer.</text>
</comment>
<comment type="function">
    <text evidence="11">Endonuclease that specifically degrades the RNA of RNA-DNA hybrids.</text>
</comment>
<evidence type="ECO:0000259" key="12">
    <source>
        <dbReference type="PROSITE" id="PS50879"/>
    </source>
</evidence>
<evidence type="ECO:0000256" key="1">
    <source>
        <dbReference type="ARBA" id="ARBA00000077"/>
    </source>
</evidence>
<dbReference type="Pfam" id="PF00075">
    <property type="entry name" value="RNase_H"/>
    <property type="match status" value="1"/>
</dbReference>
<feature type="binding site" evidence="11">
    <location>
        <position position="136"/>
    </location>
    <ligand>
        <name>Mg(2+)</name>
        <dbReference type="ChEBI" id="CHEBI:18420"/>
        <label>2</label>
    </ligand>
</feature>
<dbReference type="OrthoDB" id="7845843at2"/>
<evidence type="ECO:0000256" key="7">
    <source>
        <dbReference type="ARBA" id="ARBA00022723"/>
    </source>
</evidence>
<gene>
    <name evidence="11" type="primary">rnhA</name>
    <name evidence="13" type="ORF">CWI78_02530</name>
</gene>
<dbReference type="PROSITE" id="PS50879">
    <property type="entry name" value="RNASE_H_1"/>
    <property type="match status" value="1"/>
</dbReference>
<keyword evidence="9 11" id="KW-0378">Hydrolase</keyword>
<dbReference type="Gene3D" id="3.30.420.10">
    <property type="entry name" value="Ribonuclease H-like superfamily/Ribonuclease H"/>
    <property type="match status" value="1"/>
</dbReference>
<comment type="caution">
    <text evidence="13">The sequence shown here is derived from an EMBL/GenBank/DDBJ whole genome shotgun (WGS) entry which is preliminary data.</text>
</comment>
<reference evidence="14" key="1">
    <citation type="journal article" date="2018" name="Front. Microbiol.">
        <title>Genome-Based Analysis Reveals the Taxonomy and Diversity of the Family Idiomarinaceae.</title>
        <authorList>
            <person name="Liu Y."/>
            <person name="Lai Q."/>
            <person name="Shao Z."/>
        </authorList>
    </citation>
    <scope>NUCLEOTIDE SEQUENCE [LARGE SCALE GENOMIC DNA]</scope>
    <source>
        <strain evidence="14">R22</strain>
    </source>
</reference>
<dbReference type="EMBL" id="PIQC01000001">
    <property type="protein sequence ID" value="RUO73337.1"/>
    <property type="molecule type" value="Genomic_DNA"/>
</dbReference>
<dbReference type="CDD" id="cd09278">
    <property type="entry name" value="RNase_HI_prokaryote_like"/>
    <property type="match status" value="1"/>
</dbReference>
<proteinExistence type="inferred from homology"/>
<evidence type="ECO:0000256" key="4">
    <source>
        <dbReference type="ARBA" id="ARBA00011245"/>
    </source>
</evidence>
<keyword evidence="7 11" id="KW-0479">Metal-binding</keyword>
<keyword evidence="6 11" id="KW-0540">Nuclease</keyword>
<feature type="domain" description="RNase H type-1" evidence="12">
    <location>
        <begin position="3"/>
        <end position="144"/>
    </location>
</feature>
<protein>
    <recommendedName>
        <fullName evidence="11">Ribonuclease H</fullName>
        <shortName evidence="11">RNase H</shortName>
        <ecNumber evidence="11">3.1.26.4</ecNumber>
    </recommendedName>
</protein>
<dbReference type="GO" id="GO:0005737">
    <property type="term" value="C:cytoplasm"/>
    <property type="evidence" value="ECO:0007669"/>
    <property type="project" value="UniProtKB-SubCell"/>
</dbReference>
<keyword evidence="14" id="KW-1185">Reference proteome</keyword>
<dbReference type="GO" id="GO:0004523">
    <property type="term" value="F:RNA-DNA hybrid ribonuclease activity"/>
    <property type="evidence" value="ECO:0007669"/>
    <property type="project" value="UniProtKB-UniRule"/>
</dbReference>
<dbReference type="PANTHER" id="PTHR10642:SF26">
    <property type="entry name" value="RIBONUCLEASE H1"/>
    <property type="match status" value="1"/>
</dbReference>
<evidence type="ECO:0000256" key="5">
    <source>
        <dbReference type="ARBA" id="ARBA00022490"/>
    </source>
</evidence>
<comment type="similarity">
    <text evidence="3 11">Belongs to the RNase H family.</text>
</comment>
<dbReference type="InterPro" id="IPR036397">
    <property type="entry name" value="RNaseH_sf"/>
</dbReference>
<keyword evidence="10 11" id="KW-0460">Magnesium</keyword>
<dbReference type="InterPro" id="IPR022892">
    <property type="entry name" value="RNaseHI"/>
</dbReference>
<keyword evidence="5 11" id="KW-0963">Cytoplasm</keyword>
<evidence type="ECO:0000256" key="6">
    <source>
        <dbReference type="ARBA" id="ARBA00022722"/>
    </source>
</evidence>
<dbReference type="InterPro" id="IPR012337">
    <property type="entry name" value="RNaseH-like_sf"/>
</dbReference>
<dbReference type="InterPro" id="IPR050092">
    <property type="entry name" value="RNase_H"/>
</dbReference>
<sequence>MSNSKTVHLYTDGSCLGNPGPGGYGAVLEYGKNHKELSQGYRLTTNNRMEMLATIAGLRALKRSCHVILTTDSQYVKQGVEQWMHRWKQNGWRTSARKAVKNKDLWQQLDEEVNRHKVEWKWIKGHSGHQQNERCDELARNAATREPMLEDKGFNGE</sequence>
<dbReference type="HAMAP" id="MF_00042">
    <property type="entry name" value="RNase_H"/>
    <property type="match status" value="1"/>
</dbReference>
<feature type="binding site" evidence="11">
    <location>
        <position position="12"/>
    </location>
    <ligand>
        <name>Mg(2+)</name>
        <dbReference type="ChEBI" id="CHEBI:18420"/>
        <label>1</label>
    </ligand>
</feature>
<evidence type="ECO:0000256" key="3">
    <source>
        <dbReference type="ARBA" id="ARBA00005300"/>
    </source>
</evidence>
<evidence type="ECO:0000256" key="8">
    <source>
        <dbReference type="ARBA" id="ARBA00022759"/>
    </source>
</evidence>
<dbReference type="EC" id="3.1.26.4" evidence="11"/>
<dbReference type="RefSeq" id="WP_126779953.1">
    <property type="nucleotide sequence ID" value="NZ_PIQC01000001.1"/>
</dbReference>
<dbReference type="AlphaFoldDB" id="A0A432Z623"/>
<feature type="binding site" evidence="11">
    <location>
        <position position="50"/>
    </location>
    <ligand>
        <name>Mg(2+)</name>
        <dbReference type="ChEBI" id="CHEBI:18420"/>
        <label>1</label>
    </ligand>
</feature>
<dbReference type="GO" id="GO:0003676">
    <property type="term" value="F:nucleic acid binding"/>
    <property type="evidence" value="ECO:0007669"/>
    <property type="project" value="InterPro"/>
</dbReference>
<dbReference type="InterPro" id="IPR002156">
    <property type="entry name" value="RNaseH_domain"/>
</dbReference>
<accession>A0A432Z623</accession>
<evidence type="ECO:0000313" key="14">
    <source>
        <dbReference type="Proteomes" id="UP000288058"/>
    </source>
</evidence>
<name>A0A432Z623_9GAMM</name>
<dbReference type="GO" id="GO:0043137">
    <property type="term" value="P:DNA replication, removal of RNA primer"/>
    <property type="evidence" value="ECO:0007669"/>
    <property type="project" value="TreeGrafter"/>
</dbReference>
<dbReference type="NCBIfam" id="NF001236">
    <property type="entry name" value="PRK00203.1"/>
    <property type="match status" value="1"/>
</dbReference>
<dbReference type="PANTHER" id="PTHR10642">
    <property type="entry name" value="RIBONUCLEASE H1"/>
    <property type="match status" value="1"/>
</dbReference>
<dbReference type="GO" id="GO:0000287">
    <property type="term" value="F:magnesium ion binding"/>
    <property type="evidence" value="ECO:0007669"/>
    <property type="project" value="UniProtKB-UniRule"/>
</dbReference>
<comment type="catalytic activity">
    <reaction evidence="1 11">
        <text>Endonucleolytic cleavage to 5'-phosphomonoester.</text>
        <dbReference type="EC" id="3.1.26.4"/>
    </reaction>
</comment>
<feature type="binding site" evidence="11">
    <location>
        <position position="72"/>
    </location>
    <ligand>
        <name>Mg(2+)</name>
        <dbReference type="ChEBI" id="CHEBI:18420"/>
        <label>1</label>
    </ligand>
</feature>
<organism evidence="13 14">
    <name type="scientific">Idiomarina ramblicola</name>
    <dbReference type="NCBI Taxonomy" id="263724"/>
    <lineage>
        <taxon>Bacteria</taxon>
        <taxon>Pseudomonadati</taxon>
        <taxon>Pseudomonadota</taxon>
        <taxon>Gammaproteobacteria</taxon>
        <taxon>Alteromonadales</taxon>
        <taxon>Idiomarinaceae</taxon>
        <taxon>Idiomarina</taxon>
    </lineage>
</organism>
<evidence type="ECO:0000256" key="11">
    <source>
        <dbReference type="HAMAP-Rule" id="MF_00042"/>
    </source>
</evidence>
<evidence type="ECO:0000256" key="9">
    <source>
        <dbReference type="ARBA" id="ARBA00022801"/>
    </source>
</evidence>
<keyword evidence="8 11" id="KW-0255">Endonuclease</keyword>
<feature type="binding site" evidence="11">
    <location>
        <position position="12"/>
    </location>
    <ligand>
        <name>Mg(2+)</name>
        <dbReference type="ChEBI" id="CHEBI:18420"/>
        <label>2</label>
    </ligand>
</feature>
<evidence type="ECO:0000313" key="13">
    <source>
        <dbReference type="EMBL" id="RUO73337.1"/>
    </source>
</evidence>
<comment type="subcellular location">
    <subcellularLocation>
        <location evidence="2 11">Cytoplasm</location>
    </subcellularLocation>
</comment>
<evidence type="ECO:0000256" key="2">
    <source>
        <dbReference type="ARBA" id="ARBA00004496"/>
    </source>
</evidence>
<evidence type="ECO:0000256" key="10">
    <source>
        <dbReference type="ARBA" id="ARBA00022842"/>
    </source>
</evidence>
<comment type="cofactor">
    <cofactor evidence="11">
        <name>Mg(2+)</name>
        <dbReference type="ChEBI" id="CHEBI:18420"/>
    </cofactor>
    <text evidence="11">Binds 1 Mg(2+) ion per subunit. May bind a second metal ion at a regulatory site, or after substrate binding.</text>
</comment>
<dbReference type="FunFam" id="3.30.420.10:FF:000008">
    <property type="entry name" value="Ribonuclease H"/>
    <property type="match status" value="1"/>
</dbReference>
<dbReference type="SUPFAM" id="SSF53098">
    <property type="entry name" value="Ribonuclease H-like"/>
    <property type="match status" value="1"/>
</dbReference>
<dbReference type="Proteomes" id="UP000288058">
    <property type="component" value="Unassembled WGS sequence"/>
</dbReference>